<dbReference type="Proteomes" id="UP000325577">
    <property type="component" value="Linkage Group LG15"/>
</dbReference>
<dbReference type="EMBL" id="CM018038">
    <property type="protein sequence ID" value="KAA8538289.1"/>
    <property type="molecule type" value="Genomic_DNA"/>
</dbReference>
<reference evidence="2 3" key="1">
    <citation type="submission" date="2019-09" db="EMBL/GenBank/DDBJ databases">
        <title>A chromosome-level genome assembly of the Chinese tupelo Nyssa sinensis.</title>
        <authorList>
            <person name="Yang X."/>
            <person name="Kang M."/>
            <person name="Yang Y."/>
            <person name="Xiong H."/>
            <person name="Wang M."/>
            <person name="Zhang Z."/>
            <person name="Wang Z."/>
            <person name="Wu H."/>
            <person name="Ma T."/>
            <person name="Liu J."/>
            <person name="Xi Z."/>
        </authorList>
    </citation>
    <scope>NUCLEOTIDE SEQUENCE [LARGE SCALE GENOMIC DNA]</scope>
    <source>
        <strain evidence="2">J267</strain>
        <tissue evidence="2">Leaf</tissue>
    </source>
</reference>
<organism evidence="2 3">
    <name type="scientific">Nyssa sinensis</name>
    <dbReference type="NCBI Taxonomy" id="561372"/>
    <lineage>
        <taxon>Eukaryota</taxon>
        <taxon>Viridiplantae</taxon>
        <taxon>Streptophyta</taxon>
        <taxon>Embryophyta</taxon>
        <taxon>Tracheophyta</taxon>
        <taxon>Spermatophyta</taxon>
        <taxon>Magnoliopsida</taxon>
        <taxon>eudicotyledons</taxon>
        <taxon>Gunneridae</taxon>
        <taxon>Pentapetalae</taxon>
        <taxon>asterids</taxon>
        <taxon>Cornales</taxon>
        <taxon>Nyssaceae</taxon>
        <taxon>Nyssa</taxon>
    </lineage>
</organism>
<evidence type="ECO:0000256" key="1">
    <source>
        <dbReference type="SAM" id="MobiDB-lite"/>
    </source>
</evidence>
<gene>
    <name evidence="2" type="ORF">F0562_027888</name>
</gene>
<accession>A0A5J5B6C3</accession>
<protein>
    <submittedName>
        <fullName evidence="2">Uncharacterized protein</fullName>
    </submittedName>
</protein>
<name>A0A5J5B6C3_9ASTE</name>
<feature type="compositionally biased region" description="Polar residues" evidence="1">
    <location>
        <begin position="58"/>
        <end position="69"/>
    </location>
</feature>
<keyword evidence="3" id="KW-1185">Reference proteome</keyword>
<evidence type="ECO:0000313" key="2">
    <source>
        <dbReference type="EMBL" id="KAA8538289.1"/>
    </source>
</evidence>
<proteinExistence type="predicted"/>
<evidence type="ECO:0000313" key="3">
    <source>
        <dbReference type="Proteomes" id="UP000325577"/>
    </source>
</evidence>
<dbReference type="AlphaFoldDB" id="A0A5J5B6C3"/>
<sequence length="246" mass="25958">MDSKQPLSAAYNALHGAMNVSHPTHDSDQVTKPPLQVVLPSVVQGACVSISSETPESTTYHARTGSSSAVVVRTPKAPQKDFTPRKSSLNGGRGEGRCISGTGEWHARPMGVSVPPSIQNVFDTSVTAILPLPKATASPSSTQLAPPAVSYRDKVDDTLENKPPQQTTMLSTSTAVQSAPVHPANSKKAISWPSYPSCATVTQQPQKVNTTNCLKPLDPLPAVSNSRIVLGPPSQQLHLVRPTASF</sequence>
<feature type="region of interest" description="Disordered" evidence="1">
    <location>
        <begin position="58"/>
        <end position="95"/>
    </location>
</feature>